<feature type="compositionally biased region" description="Basic and acidic residues" evidence="7">
    <location>
        <begin position="209"/>
        <end position="221"/>
    </location>
</feature>
<dbReference type="PROSITE" id="PS00658">
    <property type="entry name" value="FORK_HEAD_2"/>
    <property type="match status" value="1"/>
</dbReference>
<feature type="DNA-binding region" description="Fork-head" evidence="6">
    <location>
        <begin position="1118"/>
        <end position="1215"/>
    </location>
</feature>
<dbReference type="PANTHER" id="PTHR46721:SF3">
    <property type="entry name" value="FORKHEAD BOX N1"/>
    <property type="match status" value="1"/>
</dbReference>
<evidence type="ECO:0000256" key="2">
    <source>
        <dbReference type="ARBA" id="ARBA00023015"/>
    </source>
</evidence>
<keyword evidence="5 6" id="KW-0539">Nucleus</keyword>
<feature type="region of interest" description="Disordered" evidence="7">
    <location>
        <begin position="379"/>
        <end position="404"/>
    </location>
</feature>
<keyword evidence="4" id="KW-0804">Transcription</keyword>
<feature type="compositionally biased region" description="Acidic residues" evidence="7">
    <location>
        <begin position="274"/>
        <end position="283"/>
    </location>
</feature>
<dbReference type="SMART" id="SM00339">
    <property type="entry name" value="FH"/>
    <property type="match status" value="1"/>
</dbReference>
<evidence type="ECO:0000256" key="4">
    <source>
        <dbReference type="ARBA" id="ARBA00023163"/>
    </source>
</evidence>
<feature type="compositionally biased region" description="Polar residues" evidence="7">
    <location>
        <begin position="115"/>
        <end position="131"/>
    </location>
</feature>
<keyword evidence="1" id="KW-0217">Developmental protein</keyword>
<feature type="domain" description="Fork-head" evidence="8">
    <location>
        <begin position="1118"/>
        <end position="1215"/>
    </location>
</feature>
<gene>
    <name evidence="9" type="ORF">IPOD504_LOCUS16804</name>
</gene>
<comment type="subcellular location">
    <subcellularLocation>
        <location evidence="6">Nucleus</location>
    </subcellularLocation>
</comment>
<dbReference type="Proteomes" id="UP000837857">
    <property type="component" value="Chromosome 8"/>
</dbReference>
<evidence type="ECO:0000256" key="5">
    <source>
        <dbReference type="ARBA" id="ARBA00023242"/>
    </source>
</evidence>
<reference evidence="9" key="1">
    <citation type="submission" date="2022-03" db="EMBL/GenBank/DDBJ databases">
        <authorList>
            <person name="Martin H S."/>
        </authorList>
    </citation>
    <scope>NUCLEOTIDE SEQUENCE</scope>
</reference>
<keyword evidence="3 6" id="KW-0238">DNA-binding</keyword>
<dbReference type="Pfam" id="PF00250">
    <property type="entry name" value="Forkhead"/>
    <property type="match status" value="1"/>
</dbReference>
<feature type="region of interest" description="Disordered" evidence="7">
    <location>
        <begin position="1"/>
        <end position="320"/>
    </location>
</feature>
<dbReference type="PROSITE" id="PS50039">
    <property type="entry name" value="FORK_HEAD_3"/>
    <property type="match status" value="1"/>
</dbReference>
<dbReference type="SUPFAM" id="SSF46785">
    <property type="entry name" value="Winged helix' DNA-binding domain"/>
    <property type="match status" value="1"/>
</dbReference>
<sequence>MNEDSEVKAPVTRLRRRISVEQSEDGKSPALSTPTKKRGGRKVAKPELDLIDENVAESNLKKTTKKNIPKDIAETVEDKPITPSRRSARIKSNTSIVSDTVQNVDSPRAKRAARRTSQVGSDSEMSLTPARQTRRTRKDSTSSIEKHVDSAVNRTQIPEVIKEEAENAAKSISNESKTLDNESTTPTSLRQSPRLLNKKSRLSNSSALDENKNSSFEKSDSDSEQELETNKNFSLLDNEAEEVSDKYESGDSQDEEERQYEKDNEIVEKGETLTTEDELSNDSDYEKDSFLVTSDDEDNELLSDSINSSDLNKENTKNSIKKEKENFIPLKKSEAKTDIRAKKDLIKTKNADAPFFVDTIGNHSESSLYEEKVYEKITNNASQRSDDTSESNEPLEISYRKENSNERIKKNNKTIDADEIDIATESLTAKSLLRTPQSEKNVSHIESFSDTSLHKKTKCDVKRKDTSDSFNVSNLDVFFSTENIVQSNNSKLVSKTPDSEKKKMKRLSKSNISEIEHPKLEINTSITKTPNSEKKKRKKLSESFTISEVENAETINLIDKMSFECMDKEKSEKKKKSQAKNFETEAEINNIKTIEAADEITTNQDNNTSNKITKKRKRSSTMSSFDVALDDTSGTITTNDSMINKKKKLKLTQKSEENYTTDVLIVNEDIENEAAQDIVFDMSAKKLIASQMSDSKKKVTQRISADLKIDNKCNVSNAKDLQHDVKKYEDDTDSVKTKSNTDKYKKRKNREDDIDANKALKVRKENSFDHIHISRLPPSILTQLDDKPNKNKNNNTKHKHKDIYVNKYSACLDMDLYITDSLQDMLDMDIKNEIATDLSSITDFPDSLGLNFSELPPLLDIDTDNSVTWLNNSSSFVHNLDLYGSEANAVMVNPNSVMPSTFADTPVKNIVKEEASNLLLTSAVGDDTNNTISLASPKEEKSHLTFSPNAIKVAKVQEPDEPKNKKTTEDSTQMLIYVRKQDKNVVKDLLKDLDVDSNKTRSTQSGTHQTVRIKTSQPEVIKLNNKNCSILNTSQKMAQQIGTKTIISGNIHILDAQQSRTILANGNKNQATILIDNSSLGGNRQIIKTAVNGSFKVDTSQGKFVNTSSKAIVGEFPKPAYSYSCLIAMALKNSRTGSLPVSEIYNFMCQHFPYFKTAPSGWKNSVRHNLSLNKCFEKIEKPSTNGSQRKGCLWAMNPSKVGKMDEEVLKWSRKDPQAIKNAMVYPDSLEALERGEMKYSGFASDTEAEDDADPDADVELDADLEIDPEVKEEVEEEETIIEQEASDQELEVEEVVEGTGMVGGTYRLLATGPSSLTSYITDIESSEEVSDIEVLDHSYEDIDIDVTKPVKLNLSMTENYTIHSAKRAKTSYIFQPVSTPTHTSRRKTPLVNRVALI</sequence>
<feature type="compositionally biased region" description="Basic and acidic residues" evidence="7">
    <location>
        <begin position="68"/>
        <end position="80"/>
    </location>
</feature>
<feature type="compositionally biased region" description="Polar residues" evidence="7">
    <location>
        <begin position="90"/>
        <end position="105"/>
    </location>
</feature>
<feature type="non-terminal residue" evidence="9">
    <location>
        <position position="1397"/>
    </location>
</feature>
<feature type="compositionally biased region" description="Polar residues" evidence="7">
    <location>
        <begin position="170"/>
        <end position="191"/>
    </location>
</feature>
<evidence type="ECO:0000313" key="9">
    <source>
        <dbReference type="EMBL" id="CAH2075450.1"/>
    </source>
</evidence>
<accession>A0ABN8J7P3</accession>
<dbReference type="InterPro" id="IPR036388">
    <property type="entry name" value="WH-like_DNA-bd_sf"/>
</dbReference>
<evidence type="ECO:0000313" key="10">
    <source>
        <dbReference type="Proteomes" id="UP000837857"/>
    </source>
</evidence>
<feature type="compositionally biased region" description="Basic and acidic residues" evidence="7">
    <location>
        <begin position="138"/>
        <end position="149"/>
    </location>
</feature>
<organism evidence="9 10">
    <name type="scientific">Iphiclides podalirius</name>
    <name type="common">scarce swallowtail</name>
    <dbReference type="NCBI Taxonomy" id="110791"/>
    <lineage>
        <taxon>Eukaryota</taxon>
        <taxon>Metazoa</taxon>
        <taxon>Ecdysozoa</taxon>
        <taxon>Arthropoda</taxon>
        <taxon>Hexapoda</taxon>
        <taxon>Insecta</taxon>
        <taxon>Pterygota</taxon>
        <taxon>Neoptera</taxon>
        <taxon>Endopterygota</taxon>
        <taxon>Lepidoptera</taxon>
        <taxon>Glossata</taxon>
        <taxon>Ditrysia</taxon>
        <taxon>Papilionoidea</taxon>
        <taxon>Papilionidae</taxon>
        <taxon>Papilioninae</taxon>
        <taxon>Iphiclides</taxon>
    </lineage>
</organism>
<evidence type="ECO:0000256" key="6">
    <source>
        <dbReference type="PROSITE-ProRule" id="PRU00089"/>
    </source>
</evidence>
<dbReference type="InterPro" id="IPR030456">
    <property type="entry name" value="TF_fork_head_CS_2"/>
</dbReference>
<dbReference type="EMBL" id="OW152820">
    <property type="protein sequence ID" value="CAH2075450.1"/>
    <property type="molecule type" value="Genomic_DNA"/>
</dbReference>
<evidence type="ECO:0000256" key="7">
    <source>
        <dbReference type="SAM" id="MobiDB-lite"/>
    </source>
</evidence>
<keyword evidence="2" id="KW-0805">Transcription regulation</keyword>
<dbReference type="PANTHER" id="PTHR46721">
    <property type="entry name" value="FORKHEAD BOX PROTEIN N1"/>
    <property type="match status" value="1"/>
</dbReference>
<dbReference type="PRINTS" id="PR00053">
    <property type="entry name" value="FORKHEAD"/>
</dbReference>
<proteinExistence type="predicted"/>
<dbReference type="InterPro" id="IPR049624">
    <property type="entry name" value="FOXN1_4"/>
</dbReference>
<protein>
    <recommendedName>
        <fullName evidence="8">Fork-head domain-containing protein</fullName>
    </recommendedName>
</protein>
<dbReference type="InterPro" id="IPR001766">
    <property type="entry name" value="Fork_head_dom"/>
</dbReference>
<dbReference type="CDD" id="cd20030">
    <property type="entry name" value="FH_FOXN1-like"/>
    <property type="match status" value="1"/>
</dbReference>
<evidence type="ECO:0000256" key="1">
    <source>
        <dbReference type="ARBA" id="ARBA00022473"/>
    </source>
</evidence>
<evidence type="ECO:0000259" key="8">
    <source>
        <dbReference type="PROSITE" id="PS50039"/>
    </source>
</evidence>
<evidence type="ECO:0000256" key="3">
    <source>
        <dbReference type="ARBA" id="ARBA00023125"/>
    </source>
</evidence>
<name>A0ABN8J7P3_9NEOP</name>
<dbReference type="Gene3D" id="1.10.10.10">
    <property type="entry name" value="Winged helix-like DNA-binding domain superfamily/Winged helix DNA-binding domain"/>
    <property type="match status" value="1"/>
</dbReference>
<feature type="compositionally biased region" description="Basic and acidic residues" evidence="7">
    <location>
        <begin position="259"/>
        <end position="271"/>
    </location>
</feature>
<keyword evidence="10" id="KW-1185">Reference proteome</keyword>
<dbReference type="InterPro" id="IPR036390">
    <property type="entry name" value="WH_DNA-bd_sf"/>
</dbReference>
<feature type="compositionally biased region" description="Basic and acidic residues" evidence="7">
    <location>
        <begin position="311"/>
        <end position="320"/>
    </location>
</feature>